<dbReference type="EMBL" id="PDCK01000044">
    <property type="protein sequence ID" value="PRQ24730.1"/>
    <property type="molecule type" value="Genomic_DNA"/>
</dbReference>
<reference evidence="2 3" key="1">
    <citation type="journal article" date="2018" name="Nat. Genet.">
        <title>The Rosa genome provides new insights in the design of modern roses.</title>
        <authorList>
            <person name="Bendahmane M."/>
        </authorList>
    </citation>
    <scope>NUCLEOTIDE SEQUENCE [LARGE SCALE GENOMIC DNA]</scope>
    <source>
        <strain evidence="3">cv. Old Blush</strain>
    </source>
</reference>
<keyword evidence="3" id="KW-1185">Reference proteome</keyword>
<dbReference type="AlphaFoldDB" id="A0A2P6PS17"/>
<proteinExistence type="predicted"/>
<protein>
    <submittedName>
        <fullName evidence="2">Uncharacterized protein</fullName>
    </submittedName>
</protein>
<gene>
    <name evidence="2" type="ORF">RchiOBHm_Chr6g0275651</name>
</gene>
<organism evidence="2 3">
    <name type="scientific">Rosa chinensis</name>
    <name type="common">China rose</name>
    <dbReference type="NCBI Taxonomy" id="74649"/>
    <lineage>
        <taxon>Eukaryota</taxon>
        <taxon>Viridiplantae</taxon>
        <taxon>Streptophyta</taxon>
        <taxon>Embryophyta</taxon>
        <taxon>Tracheophyta</taxon>
        <taxon>Spermatophyta</taxon>
        <taxon>Magnoliopsida</taxon>
        <taxon>eudicotyledons</taxon>
        <taxon>Gunneridae</taxon>
        <taxon>Pentapetalae</taxon>
        <taxon>rosids</taxon>
        <taxon>fabids</taxon>
        <taxon>Rosales</taxon>
        <taxon>Rosaceae</taxon>
        <taxon>Rosoideae</taxon>
        <taxon>Rosoideae incertae sedis</taxon>
        <taxon>Rosa</taxon>
    </lineage>
</organism>
<feature type="transmembrane region" description="Helical" evidence="1">
    <location>
        <begin position="6"/>
        <end position="29"/>
    </location>
</feature>
<dbReference type="Gramene" id="PRQ24730">
    <property type="protein sequence ID" value="PRQ24730"/>
    <property type="gene ID" value="RchiOBHm_Chr6g0275651"/>
</dbReference>
<name>A0A2P6PS17_ROSCH</name>
<keyword evidence="1" id="KW-1133">Transmembrane helix</keyword>
<sequence length="53" mass="5913">MFLIILILIVLSIIVILLTSIIIISRSIFPHSFSNSKPPSISLHSLSLLTLRK</sequence>
<accession>A0A2P6PS17</accession>
<dbReference type="Proteomes" id="UP000238479">
    <property type="component" value="Chromosome 6"/>
</dbReference>
<keyword evidence="1" id="KW-0472">Membrane</keyword>
<keyword evidence="1" id="KW-0812">Transmembrane</keyword>
<evidence type="ECO:0000256" key="1">
    <source>
        <dbReference type="SAM" id="Phobius"/>
    </source>
</evidence>
<comment type="caution">
    <text evidence="2">The sequence shown here is derived from an EMBL/GenBank/DDBJ whole genome shotgun (WGS) entry which is preliminary data.</text>
</comment>
<evidence type="ECO:0000313" key="3">
    <source>
        <dbReference type="Proteomes" id="UP000238479"/>
    </source>
</evidence>
<evidence type="ECO:0000313" key="2">
    <source>
        <dbReference type="EMBL" id="PRQ24730.1"/>
    </source>
</evidence>